<protein>
    <recommendedName>
        <fullName evidence="4">SH3b domain-containing protein</fullName>
    </recommendedName>
</protein>
<keyword evidence="1" id="KW-0732">Signal</keyword>
<feature type="chain" id="PRO_5004654175" description="SH3b domain-containing protein" evidence="1">
    <location>
        <begin position="25"/>
        <end position="120"/>
    </location>
</feature>
<dbReference type="Gene3D" id="2.30.30.40">
    <property type="entry name" value="SH3 Domains"/>
    <property type="match status" value="1"/>
</dbReference>
<evidence type="ECO:0008006" key="4">
    <source>
        <dbReference type="Google" id="ProtNLM"/>
    </source>
</evidence>
<gene>
    <name evidence="2" type="ORF">L323_14290</name>
</gene>
<dbReference type="EMBL" id="ATAY01000070">
    <property type="protein sequence ID" value="EPR10201.1"/>
    <property type="molecule type" value="Genomic_DNA"/>
</dbReference>
<name>U4QZ23_9FIRM</name>
<evidence type="ECO:0000313" key="2">
    <source>
        <dbReference type="EMBL" id="EPR10201.1"/>
    </source>
</evidence>
<evidence type="ECO:0000313" key="3">
    <source>
        <dbReference type="Proteomes" id="UP000016860"/>
    </source>
</evidence>
<reference evidence="2 3" key="1">
    <citation type="journal article" date="2013" name="Genome Announc.">
        <title>Draft Genome Sequence of the Cellulolytic Bacterium Clostridium papyrosolvens C7 (ATCC 700395).</title>
        <authorList>
            <person name="Zepeda V."/>
            <person name="Dassa B."/>
            <person name="Borovok I."/>
            <person name="Lamed R."/>
            <person name="Bayer E.A."/>
            <person name="Cate J.H."/>
        </authorList>
    </citation>
    <scope>NUCLEOTIDE SEQUENCE [LARGE SCALE GENOMIC DNA]</scope>
    <source>
        <strain evidence="2 3">C7</strain>
    </source>
</reference>
<dbReference type="RefSeq" id="WP_020816314.1">
    <property type="nucleotide sequence ID" value="NZ_ATAY01000070.1"/>
</dbReference>
<accession>U4QZ23</accession>
<dbReference type="Proteomes" id="UP000016860">
    <property type="component" value="Unassembled WGS sequence"/>
</dbReference>
<evidence type="ECO:0000256" key="1">
    <source>
        <dbReference type="SAM" id="SignalP"/>
    </source>
</evidence>
<comment type="caution">
    <text evidence="2">The sequence shown here is derived from an EMBL/GenBank/DDBJ whole genome shotgun (WGS) entry which is preliminary data.</text>
</comment>
<dbReference type="AlphaFoldDB" id="U4QZ23"/>
<feature type="signal peptide" evidence="1">
    <location>
        <begin position="1"/>
        <end position="24"/>
    </location>
</feature>
<proteinExistence type="predicted"/>
<dbReference type="OrthoDB" id="1976141at2"/>
<sequence length="120" mass="12813">MKKLALVLFLVFSSLCLNVGIVSANTKVDVSASSDMLVTATSYKYYFVVVEAVAVRKSPSTSSTRLGLLYGANEDYVTFSSFSSDGNWVYGTTSTGITGYVSLSCLEGCNSFTDHPTWGG</sequence>
<organism evidence="2 3">
    <name type="scientific">Ruminiclostridium papyrosolvens C7</name>
    <dbReference type="NCBI Taxonomy" id="1330534"/>
    <lineage>
        <taxon>Bacteria</taxon>
        <taxon>Bacillati</taxon>
        <taxon>Bacillota</taxon>
        <taxon>Clostridia</taxon>
        <taxon>Eubacteriales</taxon>
        <taxon>Oscillospiraceae</taxon>
        <taxon>Ruminiclostridium</taxon>
    </lineage>
</organism>